<evidence type="ECO:0000313" key="1">
    <source>
        <dbReference type="EMBL" id="GAA5531158.1"/>
    </source>
</evidence>
<reference evidence="1 2" key="1">
    <citation type="submission" date="2024-02" db="EMBL/GenBank/DDBJ databases">
        <title>Herpetosiphon gulosus NBRC 112829.</title>
        <authorList>
            <person name="Ichikawa N."/>
            <person name="Katano-Makiyama Y."/>
            <person name="Hidaka K."/>
        </authorList>
    </citation>
    <scope>NUCLEOTIDE SEQUENCE [LARGE SCALE GENOMIC DNA]</scope>
    <source>
        <strain evidence="1 2">NBRC 112829</strain>
    </source>
</reference>
<evidence type="ECO:0000313" key="2">
    <source>
        <dbReference type="Proteomes" id="UP001428290"/>
    </source>
</evidence>
<name>A0ABP9X9D1_9CHLR</name>
<accession>A0ABP9X9D1</accession>
<gene>
    <name evidence="1" type="ORF">Hgul01_04983</name>
</gene>
<dbReference type="Proteomes" id="UP001428290">
    <property type="component" value="Unassembled WGS sequence"/>
</dbReference>
<organism evidence="1 2">
    <name type="scientific">Herpetosiphon gulosus</name>
    <dbReference type="NCBI Taxonomy" id="1973496"/>
    <lineage>
        <taxon>Bacteria</taxon>
        <taxon>Bacillati</taxon>
        <taxon>Chloroflexota</taxon>
        <taxon>Chloroflexia</taxon>
        <taxon>Herpetosiphonales</taxon>
        <taxon>Herpetosiphonaceae</taxon>
        <taxon>Herpetosiphon</taxon>
    </lineage>
</organism>
<proteinExistence type="predicted"/>
<keyword evidence="2" id="KW-1185">Reference proteome</keyword>
<dbReference type="EMBL" id="BAABRU010000034">
    <property type="protein sequence ID" value="GAA5531158.1"/>
    <property type="molecule type" value="Genomic_DNA"/>
</dbReference>
<sequence>MATVRNSTGVVIVGSESTITGSIQNTVTQPLPSAPPQPQDGMDAQTRRLASIIQQMTEHRQCLETLYISRATQGVHCASGVHQEIARREMALKELDHHLRVG</sequence>
<dbReference type="RefSeq" id="WP_345724736.1">
    <property type="nucleotide sequence ID" value="NZ_BAABRU010000034.1"/>
</dbReference>
<comment type="caution">
    <text evidence="1">The sequence shown here is derived from an EMBL/GenBank/DDBJ whole genome shotgun (WGS) entry which is preliminary data.</text>
</comment>
<protein>
    <submittedName>
        <fullName evidence="1">Uncharacterized protein</fullName>
    </submittedName>
</protein>